<dbReference type="EMBL" id="WWBZ02000073">
    <property type="protein sequence ID" value="KAF4302077.1"/>
    <property type="molecule type" value="Genomic_DNA"/>
</dbReference>
<reference evidence="1" key="1">
    <citation type="submission" date="2020-04" db="EMBL/GenBank/DDBJ databases">
        <title>Genome Assembly and Annotation of Botryosphaeria dothidea sdau 11-99, a Latent Pathogen of Apple Fruit Ring Rot in China.</title>
        <authorList>
            <person name="Yu C."/>
            <person name="Diao Y."/>
            <person name="Lu Q."/>
            <person name="Zhao J."/>
            <person name="Cui S."/>
            <person name="Peng C."/>
            <person name="He B."/>
            <person name="Liu H."/>
        </authorList>
    </citation>
    <scope>NUCLEOTIDE SEQUENCE [LARGE SCALE GENOMIC DNA]</scope>
    <source>
        <strain evidence="1">Sdau11-99</strain>
    </source>
</reference>
<dbReference type="AlphaFoldDB" id="A0A8H4IKH5"/>
<organism evidence="1 2">
    <name type="scientific">Botryosphaeria dothidea</name>
    <dbReference type="NCBI Taxonomy" id="55169"/>
    <lineage>
        <taxon>Eukaryota</taxon>
        <taxon>Fungi</taxon>
        <taxon>Dikarya</taxon>
        <taxon>Ascomycota</taxon>
        <taxon>Pezizomycotina</taxon>
        <taxon>Dothideomycetes</taxon>
        <taxon>Dothideomycetes incertae sedis</taxon>
        <taxon>Botryosphaeriales</taxon>
        <taxon>Botryosphaeriaceae</taxon>
        <taxon>Botryosphaeria</taxon>
    </lineage>
</organism>
<gene>
    <name evidence="1" type="ORF">GTA08_BOTSDO10411</name>
</gene>
<accession>A0A8H4IKH5</accession>
<proteinExistence type="predicted"/>
<name>A0A8H4IKH5_9PEZI</name>
<dbReference type="Proteomes" id="UP000572817">
    <property type="component" value="Unassembled WGS sequence"/>
</dbReference>
<keyword evidence="2" id="KW-1185">Reference proteome</keyword>
<evidence type="ECO:0000313" key="2">
    <source>
        <dbReference type="Proteomes" id="UP000572817"/>
    </source>
</evidence>
<comment type="caution">
    <text evidence="1">The sequence shown here is derived from an EMBL/GenBank/DDBJ whole genome shotgun (WGS) entry which is preliminary data.</text>
</comment>
<sequence>MSQMPLFWLQRLFTLRKLKSLYIRHRCDEKFNDPASLVAFVSLLRAHLLVNRENLGTQNIRKHNRHCAYLGNDGFWARKSTRIYEVECYDNEADESFLEPVARKYPLCTGALAKDIHDSTTLEQAKTISRERRLFEEFFAGDGTFRIFTILNERYGFRCQYFYGDIDVESEESDWDFDDASAICGDWDTDSLNSLDMDGQNTEWVRDERYFDTCRITPES</sequence>
<evidence type="ECO:0000313" key="1">
    <source>
        <dbReference type="EMBL" id="KAF4302077.1"/>
    </source>
</evidence>
<protein>
    <submittedName>
        <fullName evidence="1">Uncharacterized protein</fullName>
    </submittedName>
</protein>